<sequence length="407" mass="45685">MRLYYRRLALLVVSQILAFWILIKILGSPGVQTLRADSGHMALRQWVLSVHNTQAPNDIRARRCALLCYLGVIMPVGESGSRRVTVELGIGASTPTTTDTQRFSGQLAMPRMCSTRSATTAKAHSSTGSIDQLNIACTATNLQTSAVYWAESANSTALGVYPDMTLHAGDVIQIPEKLEDWQNQFFAPLEDVGGLQHRSPIIFVPGNHDHDKSRRTRQPQLLHRHVPWAQDIGGQRHIPPVLPQRERGHSTHHCAGRRMPVPGAECVFEARVAVSDHCDPCSALRRVLDPYAWNDKGEKHWDEHIRTEYDPLFRKHGVHLVISGHQHNYQRSTVHRGPGYAPNDSITYAIVGGAGGGLDLKRVEDYQMYNVTYFDHHFVSLDIENKQLHWVARNVAGETIDEFVFQH</sequence>
<accession>A0A1Y1VQL5</accession>
<dbReference type="SUPFAM" id="SSF56300">
    <property type="entry name" value="Metallo-dependent phosphatases"/>
    <property type="match status" value="1"/>
</dbReference>
<dbReference type="GeneID" id="63805699"/>
<organism evidence="3 4">
    <name type="scientific">Linderina pennispora</name>
    <dbReference type="NCBI Taxonomy" id="61395"/>
    <lineage>
        <taxon>Eukaryota</taxon>
        <taxon>Fungi</taxon>
        <taxon>Fungi incertae sedis</taxon>
        <taxon>Zoopagomycota</taxon>
        <taxon>Kickxellomycotina</taxon>
        <taxon>Kickxellomycetes</taxon>
        <taxon>Kickxellales</taxon>
        <taxon>Kickxellaceae</taxon>
        <taxon>Linderina</taxon>
    </lineage>
</organism>
<dbReference type="PANTHER" id="PTHR22953:SF153">
    <property type="entry name" value="PURPLE ACID PHOSPHATASE"/>
    <property type="match status" value="1"/>
</dbReference>
<dbReference type="GO" id="GO:0003993">
    <property type="term" value="F:acid phosphatase activity"/>
    <property type="evidence" value="ECO:0007669"/>
    <property type="project" value="InterPro"/>
</dbReference>
<evidence type="ECO:0000313" key="4">
    <source>
        <dbReference type="Proteomes" id="UP000193922"/>
    </source>
</evidence>
<dbReference type="Gene3D" id="3.60.21.10">
    <property type="match status" value="2"/>
</dbReference>
<evidence type="ECO:0000259" key="2">
    <source>
        <dbReference type="Pfam" id="PF00149"/>
    </source>
</evidence>
<comment type="caution">
    <text evidence="3">The sequence shown here is derived from an EMBL/GenBank/DDBJ whole genome shotgun (WGS) entry which is preliminary data.</text>
</comment>
<dbReference type="Pfam" id="PF00149">
    <property type="entry name" value="Metallophos"/>
    <property type="match status" value="1"/>
</dbReference>
<evidence type="ECO:0000256" key="1">
    <source>
        <dbReference type="ARBA" id="ARBA00022729"/>
    </source>
</evidence>
<dbReference type="InterPro" id="IPR039331">
    <property type="entry name" value="PAPs-like"/>
</dbReference>
<dbReference type="EMBL" id="MCFD01000184">
    <property type="protein sequence ID" value="ORX63560.1"/>
    <property type="molecule type" value="Genomic_DNA"/>
</dbReference>
<dbReference type="PANTHER" id="PTHR22953">
    <property type="entry name" value="ACID PHOSPHATASE RELATED"/>
    <property type="match status" value="1"/>
</dbReference>
<keyword evidence="1" id="KW-0732">Signal</keyword>
<gene>
    <name evidence="3" type="ORF">DL89DRAFT_273260</name>
</gene>
<dbReference type="InterPro" id="IPR029052">
    <property type="entry name" value="Metallo-depent_PP-like"/>
</dbReference>
<name>A0A1Y1VQL5_9FUNG</name>
<dbReference type="RefSeq" id="XP_040738983.1">
    <property type="nucleotide sequence ID" value="XM_040889051.1"/>
</dbReference>
<dbReference type="InterPro" id="IPR004843">
    <property type="entry name" value="Calcineurin-like_PHP"/>
</dbReference>
<dbReference type="OrthoDB" id="45007at2759"/>
<feature type="domain" description="Calcineurin-like phosphoesterase" evidence="2">
    <location>
        <begin position="162"/>
        <end position="329"/>
    </location>
</feature>
<dbReference type="Proteomes" id="UP000193922">
    <property type="component" value="Unassembled WGS sequence"/>
</dbReference>
<proteinExistence type="predicted"/>
<reference evidence="3 4" key="1">
    <citation type="submission" date="2016-07" db="EMBL/GenBank/DDBJ databases">
        <title>Pervasive Adenine N6-methylation of Active Genes in Fungi.</title>
        <authorList>
            <consortium name="DOE Joint Genome Institute"/>
            <person name="Mondo S.J."/>
            <person name="Dannebaum R.O."/>
            <person name="Kuo R.C."/>
            <person name="Labutti K."/>
            <person name="Haridas S."/>
            <person name="Kuo A."/>
            <person name="Salamov A."/>
            <person name="Ahrendt S.R."/>
            <person name="Lipzen A."/>
            <person name="Sullivan W."/>
            <person name="Andreopoulos W.B."/>
            <person name="Clum A."/>
            <person name="Lindquist E."/>
            <person name="Daum C."/>
            <person name="Ramamoorthy G.K."/>
            <person name="Gryganskyi A."/>
            <person name="Culley D."/>
            <person name="Magnuson J.K."/>
            <person name="James T.Y."/>
            <person name="O'Malley M.A."/>
            <person name="Stajich J.E."/>
            <person name="Spatafora J.W."/>
            <person name="Visel A."/>
            <person name="Grigoriev I.V."/>
        </authorList>
    </citation>
    <scope>NUCLEOTIDE SEQUENCE [LARGE SCALE GENOMIC DNA]</scope>
    <source>
        <strain evidence="3 4">ATCC 12442</strain>
    </source>
</reference>
<evidence type="ECO:0000313" key="3">
    <source>
        <dbReference type="EMBL" id="ORX63560.1"/>
    </source>
</evidence>
<dbReference type="STRING" id="61395.A0A1Y1VQL5"/>
<keyword evidence="4" id="KW-1185">Reference proteome</keyword>
<protein>
    <recommendedName>
        <fullName evidence="2">Calcineurin-like phosphoesterase domain-containing protein</fullName>
    </recommendedName>
</protein>
<dbReference type="AlphaFoldDB" id="A0A1Y1VQL5"/>